<dbReference type="PRINTS" id="PR00404">
    <property type="entry name" value="MADSDOMAIN"/>
</dbReference>
<evidence type="ECO:0000256" key="4">
    <source>
        <dbReference type="ARBA" id="ARBA00023163"/>
    </source>
</evidence>
<dbReference type="Gene3D" id="3.40.1810.10">
    <property type="entry name" value="Transcription factor, MADS-box"/>
    <property type="match status" value="1"/>
</dbReference>
<feature type="coiled-coil region" evidence="6">
    <location>
        <begin position="115"/>
        <end position="154"/>
    </location>
</feature>
<evidence type="ECO:0000256" key="6">
    <source>
        <dbReference type="SAM" id="Coils"/>
    </source>
</evidence>
<dbReference type="InterPro" id="IPR036879">
    <property type="entry name" value="TF_MADSbox_sf"/>
</dbReference>
<dbReference type="GO" id="GO:0003700">
    <property type="term" value="F:DNA-binding transcription factor activity"/>
    <property type="evidence" value="ECO:0007669"/>
    <property type="project" value="InterPro"/>
</dbReference>
<evidence type="ECO:0000256" key="1">
    <source>
        <dbReference type="ARBA" id="ARBA00004123"/>
    </source>
</evidence>
<accession>A0A8F3BZX7</accession>
<dbReference type="GO" id="GO:0003677">
    <property type="term" value="F:DNA binding"/>
    <property type="evidence" value="ECO:0007669"/>
    <property type="project" value="UniProtKB-KW"/>
</dbReference>
<evidence type="ECO:0000313" key="9">
    <source>
        <dbReference type="EMBL" id="QWX93763.1"/>
    </source>
</evidence>
<organism evidence="9">
    <name type="scientific">Cunninghamia lanceolata</name>
    <name type="common">China fir</name>
    <name type="synonym">Pinus lanceolata</name>
    <dbReference type="NCBI Taxonomy" id="28977"/>
    <lineage>
        <taxon>Eukaryota</taxon>
        <taxon>Viridiplantae</taxon>
        <taxon>Streptophyta</taxon>
        <taxon>Embryophyta</taxon>
        <taxon>Tracheophyta</taxon>
        <taxon>Spermatophyta</taxon>
        <taxon>Pinopsida</taxon>
        <taxon>Pinidae</taxon>
        <taxon>Conifers II</taxon>
        <taxon>Cupressales</taxon>
        <taxon>Cupressaceae</taxon>
        <taxon>Cunninghamia</taxon>
    </lineage>
</organism>
<dbReference type="SMART" id="SM00432">
    <property type="entry name" value="MADS"/>
    <property type="match status" value="1"/>
</dbReference>
<keyword evidence="2" id="KW-0805">Transcription regulation</keyword>
<dbReference type="InterPro" id="IPR002487">
    <property type="entry name" value="TF_Kbox"/>
</dbReference>
<evidence type="ECO:0000256" key="5">
    <source>
        <dbReference type="ARBA" id="ARBA00023242"/>
    </source>
</evidence>
<dbReference type="PROSITE" id="PS51297">
    <property type="entry name" value="K_BOX"/>
    <property type="match status" value="1"/>
</dbReference>
<evidence type="ECO:0000256" key="2">
    <source>
        <dbReference type="ARBA" id="ARBA00023015"/>
    </source>
</evidence>
<evidence type="ECO:0000256" key="3">
    <source>
        <dbReference type="ARBA" id="ARBA00023125"/>
    </source>
</evidence>
<evidence type="ECO:0000259" key="7">
    <source>
        <dbReference type="PROSITE" id="PS50066"/>
    </source>
</evidence>
<dbReference type="InterPro" id="IPR002100">
    <property type="entry name" value="TF_MADSbox"/>
</dbReference>
<reference evidence="9" key="1">
    <citation type="submission" date="2020-02" db="EMBL/GenBank/DDBJ databases">
        <title>Genome-wide identification and analysis of the MADS-box gene family in Cunninghamia lanceolate (Lamb.) Hook.</title>
        <authorList>
            <person name="Xie Y."/>
        </authorList>
    </citation>
    <scope>NUCLEOTIDE SEQUENCE</scope>
</reference>
<dbReference type="PROSITE" id="PS50066">
    <property type="entry name" value="MADS_BOX_2"/>
    <property type="match status" value="1"/>
</dbReference>
<proteinExistence type="evidence at transcript level"/>
<dbReference type="GO" id="GO:0046983">
    <property type="term" value="F:protein dimerization activity"/>
    <property type="evidence" value="ECO:0007669"/>
    <property type="project" value="InterPro"/>
</dbReference>
<feature type="domain" description="MADS-box" evidence="7">
    <location>
        <begin position="1"/>
        <end position="61"/>
    </location>
</feature>
<sequence length="206" mass="23780">MGRIKIAIEEIKNESKRQVTFSKRQKGLFKKAQELAVLTSSQVAVITFSSSGKLFQYSSESMTNLLKRYYKYQFSGQRIDNLQEEIVLKNENEQLQLRIKRIMGEELSNLDVKELQELEQLVEAWMSRIKARKNESLLEKIGEIEKKDSHLEEENRILRAQLLEAAKNTRDSGVPESGSASTHRDLDLNVMFYPLPVNSLDNSVAW</sequence>
<dbReference type="EMBL" id="MT103491">
    <property type="protein sequence ID" value="QWX93763.1"/>
    <property type="molecule type" value="mRNA"/>
</dbReference>
<dbReference type="PANTHER" id="PTHR48019">
    <property type="entry name" value="SERUM RESPONSE FACTOR HOMOLOG"/>
    <property type="match status" value="1"/>
</dbReference>
<dbReference type="SUPFAM" id="SSF55455">
    <property type="entry name" value="SRF-like"/>
    <property type="match status" value="1"/>
</dbReference>
<dbReference type="Pfam" id="PF01486">
    <property type="entry name" value="K-box"/>
    <property type="match status" value="1"/>
</dbReference>
<keyword evidence="5" id="KW-0539">Nucleus</keyword>
<keyword evidence="4" id="KW-0804">Transcription</keyword>
<dbReference type="InterPro" id="IPR050142">
    <property type="entry name" value="MADS-box/MEF2_TF"/>
</dbReference>
<comment type="subcellular location">
    <subcellularLocation>
        <location evidence="1">Nucleus</location>
    </subcellularLocation>
</comment>
<evidence type="ECO:0000259" key="8">
    <source>
        <dbReference type="PROSITE" id="PS51297"/>
    </source>
</evidence>
<protein>
    <submittedName>
        <fullName evidence="9">MADS-box protein 24</fullName>
    </submittedName>
</protein>
<keyword evidence="6" id="KW-0175">Coiled coil</keyword>
<dbReference type="AlphaFoldDB" id="A0A8F3BZX7"/>
<dbReference type="Pfam" id="PF00319">
    <property type="entry name" value="SRF-TF"/>
    <property type="match status" value="1"/>
</dbReference>
<name>A0A8F3BZX7_CUNLA</name>
<keyword evidence="3" id="KW-0238">DNA-binding</keyword>
<gene>
    <name evidence="9" type="primary">MADS24</name>
</gene>
<feature type="domain" description="K-box" evidence="8">
    <location>
        <begin position="78"/>
        <end position="169"/>
    </location>
</feature>
<dbReference type="GO" id="GO:0005634">
    <property type="term" value="C:nucleus"/>
    <property type="evidence" value="ECO:0007669"/>
    <property type="project" value="UniProtKB-SubCell"/>
</dbReference>